<protein>
    <recommendedName>
        <fullName evidence="1">F-box domain-containing protein</fullName>
    </recommendedName>
</protein>
<feature type="domain" description="F-box" evidence="1">
    <location>
        <begin position="32"/>
        <end position="78"/>
    </location>
</feature>
<dbReference type="Gene3D" id="1.20.1280.50">
    <property type="match status" value="1"/>
</dbReference>
<dbReference type="Pfam" id="PF12937">
    <property type="entry name" value="F-box-like"/>
    <property type="match status" value="1"/>
</dbReference>
<dbReference type="InterPro" id="IPR036047">
    <property type="entry name" value="F-box-like_dom_sf"/>
</dbReference>
<dbReference type="InParanoid" id="A0A0D0AK82"/>
<dbReference type="Proteomes" id="UP000054485">
    <property type="component" value="Unassembled WGS sequence"/>
</dbReference>
<evidence type="ECO:0000259" key="1">
    <source>
        <dbReference type="PROSITE" id="PS50181"/>
    </source>
</evidence>
<sequence>MSSHSHLSMTETSCRPSHLQIVKRGHHDLSPKTGLLSLPEELQFDVLHLLSCRDILRCTSVCKALRQMYTSSSDLQYIVELSGQRLLPVPNTINHIPISERLQLLRDKAHAWFKFNPHSFQTVSVPNNNRLYYADKTITCEHLCLWDSDVAAIIPILPKSPQQTVERWHQLNSVISVSHSDLKILDVFMNLAQNLIIVAYLVQGTPHIDLRALDGGVHPQAAGSRLLLSEPLRYMANESANLKGLGRHIALRRIVPRFDQWYLQIWDWQRSTTSNCFFNGEADLIDFCFLGNNRLLVASESLKLYSIEDTSRAPQLLACFLLPTTPLFTPNILKTEPQMHAQEMYTSHPEHQLLCITYSISPECDPFVFIISTSIFSDLDETAAATPIPWDRWGPSNSRVFEQDCNGKIHLSGSRVLQVIPAGESDYSPSYYIFRMMDFSPLAEANSRGLGQVAKETSVIDISGITKEARSLITSLPYVEFVSDKVPKGTSSLANIWIDTDRIYTLIVSYSFGSGFSNKLEVIDI</sequence>
<dbReference type="InterPro" id="IPR001810">
    <property type="entry name" value="F-box_dom"/>
</dbReference>
<dbReference type="AlphaFoldDB" id="A0A0D0AK82"/>
<dbReference type="PROSITE" id="PS50181">
    <property type="entry name" value="FBOX"/>
    <property type="match status" value="1"/>
</dbReference>
<evidence type="ECO:0000313" key="3">
    <source>
        <dbReference type="Proteomes" id="UP000054485"/>
    </source>
</evidence>
<reference evidence="3" key="2">
    <citation type="submission" date="2015-01" db="EMBL/GenBank/DDBJ databases">
        <title>Evolutionary Origins and Diversification of the Mycorrhizal Mutualists.</title>
        <authorList>
            <consortium name="DOE Joint Genome Institute"/>
            <consortium name="Mycorrhizal Genomics Consortium"/>
            <person name="Kohler A."/>
            <person name="Kuo A."/>
            <person name="Nagy L.G."/>
            <person name="Floudas D."/>
            <person name="Copeland A."/>
            <person name="Barry K.W."/>
            <person name="Cichocki N."/>
            <person name="Veneault-Fourrey C."/>
            <person name="LaButti K."/>
            <person name="Lindquist E.A."/>
            <person name="Lipzen A."/>
            <person name="Lundell T."/>
            <person name="Morin E."/>
            <person name="Murat C."/>
            <person name="Riley R."/>
            <person name="Ohm R."/>
            <person name="Sun H."/>
            <person name="Tunlid A."/>
            <person name="Henrissat B."/>
            <person name="Grigoriev I.V."/>
            <person name="Hibbett D.S."/>
            <person name="Martin F."/>
        </authorList>
    </citation>
    <scope>NUCLEOTIDE SEQUENCE [LARGE SCALE GENOMIC DNA]</scope>
    <source>
        <strain evidence="3">UH-Slu-Lm8-n1</strain>
    </source>
</reference>
<name>A0A0D0AK82_9AGAM</name>
<dbReference type="OrthoDB" id="2745718at2759"/>
<keyword evidence="3" id="KW-1185">Reference proteome</keyword>
<gene>
    <name evidence="2" type="ORF">CY34DRAFT_155611</name>
</gene>
<dbReference type="EMBL" id="KN835243">
    <property type="protein sequence ID" value="KIK42276.1"/>
    <property type="molecule type" value="Genomic_DNA"/>
</dbReference>
<dbReference type="HOGENOM" id="CLU_519888_0_0_1"/>
<dbReference type="CDD" id="cd09917">
    <property type="entry name" value="F-box_SF"/>
    <property type="match status" value="1"/>
</dbReference>
<dbReference type="SUPFAM" id="SSF81383">
    <property type="entry name" value="F-box domain"/>
    <property type="match status" value="1"/>
</dbReference>
<evidence type="ECO:0000313" key="2">
    <source>
        <dbReference type="EMBL" id="KIK42276.1"/>
    </source>
</evidence>
<reference evidence="2 3" key="1">
    <citation type="submission" date="2014-04" db="EMBL/GenBank/DDBJ databases">
        <authorList>
            <consortium name="DOE Joint Genome Institute"/>
            <person name="Kuo A."/>
            <person name="Ruytinx J."/>
            <person name="Rineau F."/>
            <person name="Colpaert J."/>
            <person name="Kohler A."/>
            <person name="Nagy L.G."/>
            <person name="Floudas D."/>
            <person name="Copeland A."/>
            <person name="Barry K.W."/>
            <person name="Cichocki N."/>
            <person name="Veneault-Fourrey C."/>
            <person name="LaButti K."/>
            <person name="Lindquist E.A."/>
            <person name="Lipzen A."/>
            <person name="Lundell T."/>
            <person name="Morin E."/>
            <person name="Murat C."/>
            <person name="Sun H."/>
            <person name="Tunlid A."/>
            <person name="Henrissat B."/>
            <person name="Grigoriev I.V."/>
            <person name="Hibbett D.S."/>
            <person name="Martin F."/>
            <person name="Nordberg H.P."/>
            <person name="Cantor M.N."/>
            <person name="Hua S.X."/>
        </authorList>
    </citation>
    <scope>NUCLEOTIDE SEQUENCE [LARGE SCALE GENOMIC DNA]</scope>
    <source>
        <strain evidence="2 3">UH-Slu-Lm8-n1</strain>
    </source>
</reference>
<proteinExistence type="predicted"/>
<organism evidence="2 3">
    <name type="scientific">Suillus luteus UH-Slu-Lm8-n1</name>
    <dbReference type="NCBI Taxonomy" id="930992"/>
    <lineage>
        <taxon>Eukaryota</taxon>
        <taxon>Fungi</taxon>
        <taxon>Dikarya</taxon>
        <taxon>Basidiomycota</taxon>
        <taxon>Agaricomycotina</taxon>
        <taxon>Agaricomycetes</taxon>
        <taxon>Agaricomycetidae</taxon>
        <taxon>Boletales</taxon>
        <taxon>Suillineae</taxon>
        <taxon>Suillaceae</taxon>
        <taxon>Suillus</taxon>
    </lineage>
</organism>
<accession>A0A0D0AK82</accession>